<keyword evidence="4" id="KW-0109">Calcium transport</keyword>
<evidence type="ECO:0000256" key="7">
    <source>
        <dbReference type="ARBA" id="ARBA00022824"/>
    </source>
</evidence>
<dbReference type="OrthoDB" id="41595at2759"/>
<dbReference type="InterPro" id="IPR008559">
    <property type="entry name" value="TMCO1"/>
</dbReference>
<evidence type="ECO:0000256" key="5">
    <source>
        <dbReference type="ARBA" id="ARBA00022673"/>
    </source>
</evidence>
<keyword evidence="11" id="KW-0406">Ion transport</keyword>
<comment type="subcellular location">
    <subcellularLocation>
        <location evidence="1">Endoplasmic reticulum membrane</location>
        <topology evidence="1">Multi-pass membrane protein</topology>
    </subcellularLocation>
</comment>
<comment type="similarity">
    <text evidence="2">Belongs to the TMCO1 family.</text>
</comment>
<gene>
    <name evidence="14" type="ORF">TrCOL_g10265</name>
</gene>
<dbReference type="Pfam" id="PF01956">
    <property type="entry name" value="EMC3_TMCO1"/>
    <property type="match status" value="1"/>
</dbReference>
<protein>
    <recommendedName>
        <fullName evidence="16">Calcium load-activated calcium channel</fullName>
    </recommendedName>
</protein>
<keyword evidence="10" id="KW-0175">Coiled coil</keyword>
<evidence type="ECO:0000313" key="15">
    <source>
        <dbReference type="Proteomes" id="UP001165065"/>
    </source>
</evidence>
<dbReference type="EMBL" id="BRYA01000635">
    <property type="protein sequence ID" value="GMI26769.1"/>
    <property type="molecule type" value="Genomic_DNA"/>
</dbReference>
<comment type="caution">
    <text evidence="14">The sequence shown here is derived from an EMBL/GenBank/DDBJ whole genome shotgun (WGS) entry which is preliminary data.</text>
</comment>
<evidence type="ECO:0000256" key="3">
    <source>
        <dbReference type="ARBA" id="ARBA00022448"/>
    </source>
</evidence>
<keyword evidence="6" id="KW-0812">Transmembrane</keyword>
<proteinExistence type="inferred from homology"/>
<name>A0A9W7L476_9STRA</name>
<keyword evidence="5" id="KW-0107">Calcium channel</keyword>
<evidence type="ECO:0000256" key="8">
    <source>
        <dbReference type="ARBA" id="ARBA00022837"/>
    </source>
</evidence>
<dbReference type="SMART" id="SM01415">
    <property type="entry name" value="DUF106"/>
    <property type="match status" value="1"/>
</dbReference>
<organism evidence="14 15">
    <name type="scientific">Triparma columacea</name>
    <dbReference type="NCBI Taxonomy" id="722753"/>
    <lineage>
        <taxon>Eukaryota</taxon>
        <taxon>Sar</taxon>
        <taxon>Stramenopiles</taxon>
        <taxon>Ochrophyta</taxon>
        <taxon>Bolidophyceae</taxon>
        <taxon>Parmales</taxon>
        <taxon>Triparmaceae</taxon>
        <taxon>Triparma</taxon>
    </lineage>
</organism>
<keyword evidence="7" id="KW-0256">Endoplasmic reticulum</keyword>
<evidence type="ECO:0000313" key="14">
    <source>
        <dbReference type="EMBL" id="GMI26769.1"/>
    </source>
</evidence>
<keyword evidence="8" id="KW-0106">Calcium</keyword>
<evidence type="ECO:0008006" key="16">
    <source>
        <dbReference type="Google" id="ProtNLM"/>
    </source>
</evidence>
<dbReference type="GO" id="GO:0005789">
    <property type="term" value="C:endoplasmic reticulum membrane"/>
    <property type="evidence" value="ECO:0007669"/>
    <property type="project" value="UniProtKB-SubCell"/>
</dbReference>
<evidence type="ECO:0000256" key="13">
    <source>
        <dbReference type="ARBA" id="ARBA00023303"/>
    </source>
</evidence>
<dbReference type="GO" id="GO:0032469">
    <property type="term" value="P:endoplasmic reticulum calcium ion homeostasis"/>
    <property type="evidence" value="ECO:0007669"/>
    <property type="project" value="InterPro"/>
</dbReference>
<evidence type="ECO:0000256" key="9">
    <source>
        <dbReference type="ARBA" id="ARBA00022989"/>
    </source>
</evidence>
<keyword evidence="9" id="KW-1133">Transmembrane helix</keyword>
<reference evidence="15" key="1">
    <citation type="journal article" date="2023" name="Commun. Biol.">
        <title>Genome analysis of Parmales, the sister group of diatoms, reveals the evolutionary specialization of diatoms from phago-mixotrophs to photoautotrophs.</title>
        <authorList>
            <person name="Ban H."/>
            <person name="Sato S."/>
            <person name="Yoshikawa S."/>
            <person name="Yamada K."/>
            <person name="Nakamura Y."/>
            <person name="Ichinomiya M."/>
            <person name="Sato N."/>
            <person name="Blanc-Mathieu R."/>
            <person name="Endo H."/>
            <person name="Kuwata A."/>
            <person name="Ogata H."/>
        </authorList>
    </citation>
    <scope>NUCLEOTIDE SEQUENCE [LARGE SCALE GENOMIC DNA]</scope>
</reference>
<evidence type="ECO:0000256" key="2">
    <source>
        <dbReference type="ARBA" id="ARBA00006537"/>
    </source>
</evidence>
<keyword evidence="15" id="KW-1185">Reference proteome</keyword>
<dbReference type="PANTHER" id="PTHR20917">
    <property type="entry name" value="PNAS-RELATED"/>
    <property type="match status" value="1"/>
</dbReference>
<evidence type="ECO:0000256" key="12">
    <source>
        <dbReference type="ARBA" id="ARBA00023136"/>
    </source>
</evidence>
<sequence length="194" mass="21462">MVYKTDRYASLIQKLNKARLNRDRIFKNASTLESTTPNLTKKQKEKQALKKKAASDDVSTASANIAGAKGKYNFLGMAIQFLQFRYLSSTHSSTVVAVLPFEPISLFRRVTQRGLTGLEGHPKAVSWFCVYMLCNFAIKGIFVKALAVARGEDSETGGVGSMLSSPQMRKTMKKLGYTDEDLEFMNNLGKGVGM</sequence>
<dbReference type="GO" id="GO:0005262">
    <property type="term" value="F:calcium channel activity"/>
    <property type="evidence" value="ECO:0007669"/>
    <property type="project" value="UniProtKB-KW"/>
</dbReference>
<dbReference type="PANTHER" id="PTHR20917:SF0">
    <property type="entry name" value="CALCIUM LOAD-ACTIVATED CALCIUM CHANNEL"/>
    <property type="match status" value="1"/>
</dbReference>
<dbReference type="AlphaFoldDB" id="A0A9W7L476"/>
<keyword evidence="3" id="KW-0813">Transport</keyword>
<accession>A0A9W7L476</accession>
<dbReference type="InterPro" id="IPR002809">
    <property type="entry name" value="EMC3/TMCO1"/>
</dbReference>
<keyword evidence="12" id="KW-0472">Membrane</keyword>
<evidence type="ECO:0000256" key="10">
    <source>
        <dbReference type="ARBA" id="ARBA00023054"/>
    </source>
</evidence>
<keyword evidence="13" id="KW-0407">Ion channel</keyword>
<dbReference type="Proteomes" id="UP001165065">
    <property type="component" value="Unassembled WGS sequence"/>
</dbReference>
<evidence type="ECO:0000256" key="11">
    <source>
        <dbReference type="ARBA" id="ARBA00023065"/>
    </source>
</evidence>
<evidence type="ECO:0000256" key="6">
    <source>
        <dbReference type="ARBA" id="ARBA00022692"/>
    </source>
</evidence>
<evidence type="ECO:0000256" key="4">
    <source>
        <dbReference type="ARBA" id="ARBA00022568"/>
    </source>
</evidence>
<evidence type="ECO:0000256" key="1">
    <source>
        <dbReference type="ARBA" id="ARBA00004477"/>
    </source>
</evidence>